<feature type="signal peptide" evidence="8">
    <location>
        <begin position="1"/>
        <end position="27"/>
    </location>
</feature>
<evidence type="ECO:0000256" key="5">
    <source>
        <dbReference type="ARBA" id="ARBA00023136"/>
    </source>
</evidence>
<keyword evidence="4 8" id="KW-0732">Signal</keyword>
<dbReference type="PANTHER" id="PTHR43649">
    <property type="entry name" value="ARABINOSE-BINDING PROTEIN-RELATED"/>
    <property type="match status" value="1"/>
</dbReference>
<protein>
    <submittedName>
        <fullName evidence="9">ABC transporter substrate-binding protein</fullName>
    </submittedName>
</protein>
<keyword evidence="5" id="KW-0472">Membrane</keyword>
<dbReference type="InterPro" id="IPR050490">
    <property type="entry name" value="Bact_solute-bd_prot1"/>
</dbReference>
<evidence type="ECO:0000256" key="4">
    <source>
        <dbReference type="ARBA" id="ARBA00022729"/>
    </source>
</evidence>
<dbReference type="PANTHER" id="PTHR43649:SF33">
    <property type="entry name" value="POLYGALACTURONAN_RHAMNOGALACTURONAN-BINDING PROTEIN YTCQ"/>
    <property type="match status" value="1"/>
</dbReference>
<comment type="caution">
    <text evidence="9">The sequence shown here is derived from an EMBL/GenBank/DDBJ whole genome shotgun (WGS) entry which is preliminary data.</text>
</comment>
<keyword evidence="3" id="KW-1003">Cell membrane</keyword>
<sequence length="411" mass="45454">MKKTVSLLVAGALSISLLAGCASGENAAEKDGKVKIEFFHHKREGMETFDKLIEKFEEENPDITVEQASPPEPSTVIRTRVSKGDMPDIVAVGGDMTYKDLADAGVFTDVSDDEKLEKVQPSYIQMLKDISGKEEVYAIPFATNAVGVIYNKTIFKELGLEIPKTWDELLAVAEEIQSAGQIPFYHTYKDAWTTLPSFNALAANTQGEDFYSELNEGNILAGERFKEAAEKMVELAKYGHKNQQGVAYNDGNTAFANGKAAMYLQGIWVIPEIKKANPDIDLGVFPFPATNNADEIQLVSGVDLLFGIAESSKHKEEAMKFVEFLLQDENAQQYITEQNSFSALKGIVQEDPSVEALNESFEKGALSDFPDHYIPTGVAPDKSLQTLVQDKDIDAFLKKIQADWEKVENRK</sequence>
<gene>
    <name evidence="9" type="ORF">ABB05_21650</name>
</gene>
<accession>A0A177ZII2</accession>
<evidence type="ECO:0000313" key="10">
    <source>
        <dbReference type="Proteomes" id="UP000077881"/>
    </source>
</evidence>
<evidence type="ECO:0000256" key="8">
    <source>
        <dbReference type="SAM" id="SignalP"/>
    </source>
</evidence>
<reference evidence="9 10" key="1">
    <citation type="submission" date="2015-05" db="EMBL/GenBank/DDBJ databases">
        <title>Comparison of genome.</title>
        <authorList>
            <person name="Zheng Z."/>
            <person name="Sun M."/>
        </authorList>
    </citation>
    <scope>NUCLEOTIDE SEQUENCE [LARGE SCALE GENOMIC DNA]</scope>
    <source>
        <strain evidence="9 10">G25-74</strain>
    </source>
</reference>
<dbReference type="SUPFAM" id="SSF53850">
    <property type="entry name" value="Periplasmic binding protein-like II"/>
    <property type="match status" value="1"/>
</dbReference>
<evidence type="ECO:0000256" key="3">
    <source>
        <dbReference type="ARBA" id="ARBA00022475"/>
    </source>
</evidence>
<organism evidence="9 10">
    <name type="scientific">Lederbergia galactosidilytica</name>
    <dbReference type="NCBI Taxonomy" id="217031"/>
    <lineage>
        <taxon>Bacteria</taxon>
        <taxon>Bacillati</taxon>
        <taxon>Bacillota</taxon>
        <taxon>Bacilli</taxon>
        <taxon>Bacillales</taxon>
        <taxon>Bacillaceae</taxon>
        <taxon>Lederbergia</taxon>
    </lineage>
</organism>
<evidence type="ECO:0000256" key="6">
    <source>
        <dbReference type="ARBA" id="ARBA00023139"/>
    </source>
</evidence>
<dbReference type="InterPro" id="IPR006059">
    <property type="entry name" value="SBP"/>
</dbReference>
<dbReference type="RefSeq" id="WP_057983684.1">
    <property type="nucleotide sequence ID" value="NZ_JAGGKH010000012.1"/>
</dbReference>
<evidence type="ECO:0000256" key="2">
    <source>
        <dbReference type="ARBA" id="ARBA00022448"/>
    </source>
</evidence>
<dbReference type="PROSITE" id="PS01037">
    <property type="entry name" value="SBP_BACTERIAL_1"/>
    <property type="match status" value="1"/>
</dbReference>
<keyword evidence="7" id="KW-0449">Lipoprotein</keyword>
<dbReference type="STRING" id="217031.ABB05_21650"/>
<dbReference type="Pfam" id="PF01547">
    <property type="entry name" value="SBP_bac_1"/>
    <property type="match status" value="1"/>
</dbReference>
<keyword evidence="2" id="KW-0813">Transport</keyword>
<dbReference type="EMBL" id="LDJR01000061">
    <property type="protein sequence ID" value="OAK67160.1"/>
    <property type="molecule type" value="Genomic_DNA"/>
</dbReference>
<evidence type="ECO:0000313" key="9">
    <source>
        <dbReference type="EMBL" id="OAK67160.1"/>
    </source>
</evidence>
<proteinExistence type="inferred from homology"/>
<name>A0A177ZII2_9BACI</name>
<dbReference type="PROSITE" id="PS51257">
    <property type="entry name" value="PROKAR_LIPOPROTEIN"/>
    <property type="match status" value="1"/>
</dbReference>
<evidence type="ECO:0000256" key="1">
    <source>
        <dbReference type="ARBA" id="ARBA00008520"/>
    </source>
</evidence>
<dbReference type="Proteomes" id="UP000077881">
    <property type="component" value="Unassembled WGS sequence"/>
</dbReference>
<dbReference type="AlphaFoldDB" id="A0A177ZII2"/>
<dbReference type="Gene3D" id="3.40.190.10">
    <property type="entry name" value="Periplasmic binding protein-like II"/>
    <property type="match status" value="2"/>
</dbReference>
<keyword evidence="10" id="KW-1185">Reference proteome</keyword>
<feature type="chain" id="PRO_5008081010" evidence="8">
    <location>
        <begin position="28"/>
        <end position="411"/>
    </location>
</feature>
<evidence type="ECO:0000256" key="7">
    <source>
        <dbReference type="ARBA" id="ARBA00023288"/>
    </source>
</evidence>
<keyword evidence="6" id="KW-0564">Palmitate</keyword>
<dbReference type="PATRIC" id="fig|217031.6.peg.4703"/>
<dbReference type="GO" id="GO:0055085">
    <property type="term" value="P:transmembrane transport"/>
    <property type="evidence" value="ECO:0007669"/>
    <property type="project" value="InterPro"/>
</dbReference>
<dbReference type="InterPro" id="IPR006061">
    <property type="entry name" value="SBP_1_CS"/>
</dbReference>
<comment type="similarity">
    <text evidence="1">Belongs to the bacterial solute-binding protein 1 family.</text>
</comment>